<keyword evidence="3" id="KW-1185">Reference proteome</keyword>
<dbReference type="InterPro" id="IPR012854">
    <property type="entry name" value="Cu_amine_oxidase-like_N"/>
</dbReference>
<dbReference type="Pfam" id="PF07833">
    <property type="entry name" value="Cu_amine_oxidN1"/>
    <property type="match status" value="1"/>
</dbReference>
<dbReference type="AlphaFoldDB" id="A0A917CHN6"/>
<gene>
    <name evidence="2" type="ORF">GCM10010916_00250</name>
</gene>
<dbReference type="InterPro" id="IPR035986">
    <property type="entry name" value="PKD_dom_sf"/>
</dbReference>
<dbReference type="SUPFAM" id="SSF49299">
    <property type="entry name" value="PKD domain"/>
    <property type="match status" value="2"/>
</dbReference>
<reference evidence="2" key="2">
    <citation type="submission" date="2020-09" db="EMBL/GenBank/DDBJ databases">
        <authorList>
            <person name="Sun Q."/>
            <person name="Zhou Y."/>
        </authorList>
    </citation>
    <scope>NUCLEOTIDE SEQUENCE</scope>
    <source>
        <strain evidence="2">CGMCC 1.12987</strain>
    </source>
</reference>
<reference evidence="2" key="1">
    <citation type="journal article" date="2014" name="Int. J. Syst. Evol. Microbiol.">
        <title>Complete genome sequence of Corynebacterium casei LMG S-19264T (=DSM 44701T), isolated from a smear-ripened cheese.</title>
        <authorList>
            <consortium name="US DOE Joint Genome Institute (JGI-PGF)"/>
            <person name="Walter F."/>
            <person name="Albersmeier A."/>
            <person name="Kalinowski J."/>
            <person name="Ruckert C."/>
        </authorList>
    </citation>
    <scope>NUCLEOTIDE SEQUENCE</scope>
    <source>
        <strain evidence="2">CGMCC 1.12987</strain>
    </source>
</reference>
<dbReference type="RefSeq" id="WP_188527833.1">
    <property type="nucleotide sequence ID" value="NZ_BMGR01000001.1"/>
</dbReference>
<evidence type="ECO:0000259" key="1">
    <source>
        <dbReference type="Pfam" id="PF07833"/>
    </source>
</evidence>
<evidence type="ECO:0000313" key="2">
    <source>
        <dbReference type="EMBL" id="GGF86865.1"/>
    </source>
</evidence>
<comment type="caution">
    <text evidence="2">The sequence shown here is derived from an EMBL/GenBank/DDBJ whole genome shotgun (WGS) entry which is preliminary data.</text>
</comment>
<dbReference type="Gene3D" id="3.30.457.10">
    <property type="entry name" value="Copper amine oxidase-like, N-terminal domain"/>
    <property type="match status" value="1"/>
</dbReference>
<evidence type="ECO:0000313" key="3">
    <source>
        <dbReference type="Proteomes" id="UP000644756"/>
    </source>
</evidence>
<dbReference type="Gene3D" id="2.60.40.10">
    <property type="entry name" value="Immunoglobulins"/>
    <property type="match status" value="1"/>
</dbReference>
<dbReference type="InterPro" id="IPR036582">
    <property type="entry name" value="Mao_N_sf"/>
</dbReference>
<organism evidence="2 3">
    <name type="scientific">Paenibacillus abyssi</name>
    <dbReference type="NCBI Taxonomy" id="1340531"/>
    <lineage>
        <taxon>Bacteria</taxon>
        <taxon>Bacillati</taxon>
        <taxon>Bacillota</taxon>
        <taxon>Bacilli</taxon>
        <taxon>Bacillales</taxon>
        <taxon>Paenibacillaceae</taxon>
        <taxon>Paenibacillus</taxon>
    </lineage>
</organism>
<accession>A0A917CHN6</accession>
<dbReference type="EMBL" id="BMGR01000001">
    <property type="protein sequence ID" value="GGF86865.1"/>
    <property type="molecule type" value="Genomic_DNA"/>
</dbReference>
<dbReference type="SUPFAM" id="SSF55383">
    <property type="entry name" value="Copper amine oxidase, domain N"/>
    <property type="match status" value="1"/>
</dbReference>
<protein>
    <recommendedName>
        <fullName evidence="1">Copper amine oxidase-like N-terminal domain-containing protein</fullName>
    </recommendedName>
</protein>
<feature type="domain" description="Copper amine oxidase-like N-terminal" evidence="1">
    <location>
        <begin position="51"/>
        <end position="149"/>
    </location>
</feature>
<dbReference type="InterPro" id="IPR013783">
    <property type="entry name" value="Ig-like_fold"/>
</dbReference>
<dbReference type="Proteomes" id="UP000644756">
    <property type="component" value="Unassembled WGS sequence"/>
</dbReference>
<sequence>MKLLRVSAIKWVLIASLVAVPTFGKPSQAAANGGSLDTLVLKKNSSVMLHNGQSVQAVQPVTFKNGSSYAPFKSIARVYGFTVSYEARTKESIARNGDLEIRFTPNSSNIKVNGEIVKSPGPVFIQKGFMMIPMRTWSNLTGSGLRLNNSEITFTWNATTEPKADFKVVPEEIYAGQTRVTYEDLSTGAGGSKIVEVHWEGKQEYFNEPGTYVITRQVMDESGTWSEPFSVTIQVREPNQAPVASFKTDKTQYRIGETIVYTDTSTDDEDAIVKRKWEGNDPVFFAAGHYNVKLEVEDRHGRKGIINQIITVTDEVLYTEEEYNLLFTPVGDKYPINASSVLRMEPVPYNVIPEQLVLVHSNSPETLLGEGIAYEDTLSGDIRFLFHNANATNKNLNLYVVATNTNETTASVGLNAFGIGGPNTYVSTGGKLAASRFMHTLANPSDTQWTSLLPGESKIIMPELSRVPIKPGQVVSAYGDVYADMNVRFQVVVIDQALDPIASLPGLKPLDRDNKHVRGTFSGGNRSLEISGILGEKPQRIALGDRMMDQYLEGVDMITGYRELNIGNFGVLYKLTVDVAPRTLIALNPRGGHYAGAFLINGKVVNTTDKSILRNSSEAGVLYRTGNSIETVEMQFVLASGSNLPIQMMFLPLPEMRQ</sequence>
<name>A0A917CHN6_9BACL</name>
<proteinExistence type="predicted"/>